<evidence type="ECO:0000313" key="2">
    <source>
        <dbReference type="EMBL" id="VFU19028.1"/>
    </source>
</evidence>
<sequence>MDSEMELEAKKVLIKRKHELHEETLRKIIEELQYNLAHYDKFDGLESIFAHVKTNAKALLFLCQERKRDRDKRKDPTQPVTPIPPPGSDLE</sequence>
<protein>
    <submittedName>
        <fullName evidence="2">Uncharacterized protein</fullName>
    </submittedName>
</protein>
<evidence type="ECO:0000256" key="1">
    <source>
        <dbReference type="SAM" id="MobiDB-lite"/>
    </source>
</evidence>
<feature type="region of interest" description="Disordered" evidence="1">
    <location>
        <begin position="68"/>
        <end position="91"/>
    </location>
</feature>
<organism evidence="2">
    <name type="scientific">anaerobic digester metagenome</name>
    <dbReference type="NCBI Taxonomy" id="1263854"/>
    <lineage>
        <taxon>unclassified sequences</taxon>
        <taxon>metagenomes</taxon>
        <taxon>ecological metagenomes</taxon>
    </lineage>
</organism>
<dbReference type="AlphaFoldDB" id="A0A485M5V6"/>
<feature type="compositionally biased region" description="Pro residues" evidence="1">
    <location>
        <begin position="79"/>
        <end position="91"/>
    </location>
</feature>
<dbReference type="EMBL" id="CAADRM010000164">
    <property type="protein sequence ID" value="VFU19028.1"/>
    <property type="molecule type" value="Genomic_DNA"/>
</dbReference>
<proteinExistence type="predicted"/>
<reference evidence="2" key="1">
    <citation type="submission" date="2019-03" db="EMBL/GenBank/DDBJ databases">
        <authorList>
            <person name="Hao L."/>
        </authorList>
    </citation>
    <scope>NUCLEOTIDE SEQUENCE</scope>
</reference>
<name>A0A485M5V6_9ZZZZ</name>
<gene>
    <name evidence="2" type="ORF">SCFA_950014</name>
</gene>
<accession>A0A485M5V6</accession>